<evidence type="ECO:0000313" key="2">
    <source>
        <dbReference type="EMBL" id="TBN56473.1"/>
    </source>
</evidence>
<dbReference type="InterPro" id="IPR027417">
    <property type="entry name" value="P-loop_NTPase"/>
</dbReference>
<feature type="compositionally biased region" description="Basic residues" evidence="1">
    <location>
        <begin position="34"/>
        <end position="47"/>
    </location>
</feature>
<reference evidence="3" key="1">
    <citation type="submission" date="2019-02" db="EMBL/GenBank/DDBJ databases">
        <title>Glaciihabitans arcticus sp. nov., a psychrotolerant bacterium isolated from polar soil.</title>
        <authorList>
            <person name="Dahal R.H."/>
        </authorList>
    </citation>
    <scope>NUCLEOTIDE SEQUENCE [LARGE SCALE GENOMIC DNA]</scope>
    <source>
        <strain evidence="3">RP-3-7</strain>
    </source>
</reference>
<evidence type="ECO:0000256" key="1">
    <source>
        <dbReference type="SAM" id="MobiDB-lite"/>
    </source>
</evidence>
<dbReference type="Proteomes" id="UP000294194">
    <property type="component" value="Unassembled WGS sequence"/>
</dbReference>
<feature type="region of interest" description="Disordered" evidence="1">
    <location>
        <begin position="1"/>
        <end position="47"/>
    </location>
</feature>
<organism evidence="2 3">
    <name type="scientific">Glaciihabitans arcticus</name>
    <dbReference type="NCBI Taxonomy" id="2668039"/>
    <lineage>
        <taxon>Bacteria</taxon>
        <taxon>Bacillati</taxon>
        <taxon>Actinomycetota</taxon>
        <taxon>Actinomycetes</taxon>
        <taxon>Micrococcales</taxon>
        <taxon>Microbacteriaceae</taxon>
        <taxon>Glaciihabitans</taxon>
    </lineage>
</organism>
<evidence type="ECO:0000313" key="3">
    <source>
        <dbReference type="Proteomes" id="UP000294194"/>
    </source>
</evidence>
<dbReference type="SUPFAM" id="SSF52540">
    <property type="entry name" value="P-loop containing nucleoside triphosphate hydrolases"/>
    <property type="match status" value="1"/>
</dbReference>
<dbReference type="Gene3D" id="3.40.50.300">
    <property type="entry name" value="P-loop containing nucleotide triphosphate hydrolases"/>
    <property type="match status" value="1"/>
</dbReference>
<sequence length="132" mass="14527">MMTRSRRAAPAAPARAQSGRRSTKKDGGVDAAGRPRRHPNAGNSWRRRHARWLRKQLAAPDGSGGKVRWYSIFKFKGLESDAIIITDVNPAAVAFADTHALNLPDMMYVGMTRAKYHCVVLDSAEVLAKQLA</sequence>
<accession>A0A4Q9GV41</accession>
<feature type="compositionally biased region" description="Low complexity" evidence="1">
    <location>
        <begin position="8"/>
        <end position="20"/>
    </location>
</feature>
<evidence type="ECO:0008006" key="4">
    <source>
        <dbReference type="Google" id="ProtNLM"/>
    </source>
</evidence>
<protein>
    <recommendedName>
        <fullName evidence="4">UvrD-like helicase C-terminal domain-containing protein</fullName>
    </recommendedName>
</protein>
<proteinExistence type="predicted"/>
<comment type="caution">
    <text evidence="2">The sequence shown here is derived from an EMBL/GenBank/DDBJ whole genome shotgun (WGS) entry which is preliminary data.</text>
</comment>
<name>A0A4Q9GV41_9MICO</name>
<dbReference type="EMBL" id="SISG01000001">
    <property type="protein sequence ID" value="TBN56473.1"/>
    <property type="molecule type" value="Genomic_DNA"/>
</dbReference>
<dbReference type="AlphaFoldDB" id="A0A4Q9GV41"/>
<keyword evidence="3" id="KW-1185">Reference proteome</keyword>
<gene>
    <name evidence="2" type="ORF">EYE40_03140</name>
</gene>